<dbReference type="EMBL" id="MEXH01000016">
    <property type="protein sequence ID" value="OGC92374.1"/>
    <property type="molecule type" value="Genomic_DNA"/>
</dbReference>
<dbReference type="Pfam" id="PF00902">
    <property type="entry name" value="TatC"/>
    <property type="match status" value="1"/>
</dbReference>
<feature type="transmembrane region" description="Helical" evidence="5">
    <location>
        <begin position="73"/>
        <end position="98"/>
    </location>
</feature>
<dbReference type="PANTHER" id="PTHR30371:SF0">
    <property type="entry name" value="SEC-INDEPENDENT PROTEIN TRANSLOCASE PROTEIN TATC, CHLOROPLASTIC-RELATED"/>
    <property type="match status" value="1"/>
</dbReference>
<feature type="transmembrane region" description="Helical" evidence="5">
    <location>
        <begin position="164"/>
        <end position="187"/>
    </location>
</feature>
<evidence type="ECO:0000256" key="2">
    <source>
        <dbReference type="ARBA" id="ARBA00022692"/>
    </source>
</evidence>
<evidence type="ECO:0000256" key="4">
    <source>
        <dbReference type="ARBA" id="ARBA00023136"/>
    </source>
</evidence>
<feature type="transmembrane region" description="Helical" evidence="5">
    <location>
        <begin position="29"/>
        <end position="47"/>
    </location>
</feature>
<proteinExistence type="predicted"/>
<organism evidence="6 7">
    <name type="scientific">Candidatus Amesbacteria bacterium RIFCSPHIGHO2_01_FULL_48_32b</name>
    <dbReference type="NCBI Taxonomy" id="1797253"/>
    <lineage>
        <taxon>Bacteria</taxon>
        <taxon>Candidatus Amesiibacteriota</taxon>
    </lineage>
</organism>
<accession>A0A1F4YEQ4</accession>
<keyword evidence="4 5" id="KW-0472">Membrane</keyword>
<comment type="caution">
    <text evidence="6">The sequence shown here is derived from an EMBL/GenBank/DDBJ whole genome shotgun (WGS) entry which is preliminary data.</text>
</comment>
<evidence type="ECO:0000313" key="7">
    <source>
        <dbReference type="Proteomes" id="UP000178176"/>
    </source>
</evidence>
<evidence type="ECO:0000256" key="5">
    <source>
        <dbReference type="SAM" id="Phobius"/>
    </source>
</evidence>
<feature type="transmembrane region" description="Helical" evidence="5">
    <location>
        <begin position="222"/>
        <end position="243"/>
    </location>
</feature>
<dbReference type="GO" id="GO:0065002">
    <property type="term" value="P:intracellular protein transmembrane transport"/>
    <property type="evidence" value="ECO:0007669"/>
    <property type="project" value="TreeGrafter"/>
</dbReference>
<dbReference type="GO" id="GO:0009977">
    <property type="term" value="F:proton motive force dependent protein transmembrane transporter activity"/>
    <property type="evidence" value="ECO:0007669"/>
    <property type="project" value="TreeGrafter"/>
</dbReference>
<feature type="transmembrane region" description="Helical" evidence="5">
    <location>
        <begin position="119"/>
        <end position="144"/>
    </location>
</feature>
<reference evidence="6 7" key="1">
    <citation type="journal article" date="2016" name="Nat. Commun.">
        <title>Thousands of microbial genomes shed light on interconnected biogeochemical processes in an aquifer system.</title>
        <authorList>
            <person name="Anantharaman K."/>
            <person name="Brown C.T."/>
            <person name="Hug L.A."/>
            <person name="Sharon I."/>
            <person name="Castelle C.J."/>
            <person name="Probst A.J."/>
            <person name="Thomas B.C."/>
            <person name="Singh A."/>
            <person name="Wilkins M.J."/>
            <person name="Karaoz U."/>
            <person name="Brodie E.L."/>
            <person name="Williams K.H."/>
            <person name="Hubbard S.S."/>
            <person name="Banfield J.F."/>
        </authorList>
    </citation>
    <scope>NUCLEOTIDE SEQUENCE [LARGE SCALE GENOMIC DNA]</scope>
</reference>
<name>A0A1F4YEQ4_9BACT</name>
<dbReference type="PRINTS" id="PR01840">
    <property type="entry name" value="TATCFAMILY"/>
</dbReference>
<dbReference type="GO" id="GO:0043953">
    <property type="term" value="P:protein transport by the Tat complex"/>
    <property type="evidence" value="ECO:0007669"/>
    <property type="project" value="TreeGrafter"/>
</dbReference>
<feature type="transmembrane region" description="Helical" evidence="5">
    <location>
        <begin position="199"/>
        <end position="216"/>
    </location>
</feature>
<dbReference type="InterPro" id="IPR002033">
    <property type="entry name" value="TatC"/>
</dbReference>
<keyword evidence="2 5" id="KW-0812">Transmembrane</keyword>
<sequence length="247" mass="27971">MPDTAVLTPELQTTINKYFPFLLEIRKRLLFLASLFLITASIGFFYYEKLVTFVLGFLNLEGINVVFTSPFQFFTLAINSGMFVGLIAIFPFIIYQVVSFLKPALSKKELKLVTLPLPLSLLLLVCGFLYGITVMKYVVAIFYQKSLELHIGNILDIELLLTKIVLTGLALGLAFQFPILMSILIHLKVITIKVLSRQRPIAYAVSLMFVMLLPPTDIMSDILLVVPLVFLFELTLLLNRFLIKKGR</sequence>
<comment type="subcellular location">
    <subcellularLocation>
        <location evidence="1">Membrane</location>
        <topology evidence="1">Multi-pass membrane protein</topology>
    </subcellularLocation>
</comment>
<dbReference type="Proteomes" id="UP000178176">
    <property type="component" value="Unassembled WGS sequence"/>
</dbReference>
<gene>
    <name evidence="6" type="ORF">A2876_02240</name>
</gene>
<evidence type="ECO:0008006" key="8">
    <source>
        <dbReference type="Google" id="ProtNLM"/>
    </source>
</evidence>
<dbReference type="AlphaFoldDB" id="A0A1F4YEQ4"/>
<protein>
    <recommendedName>
        <fullName evidence="8">Sec-independent protein translocase protein TatC</fullName>
    </recommendedName>
</protein>
<dbReference type="PANTHER" id="PTHR30371">
    <property type="entry name" value="SEC-INDEPENDENT PROTEIN TRANSLOCASE PROTEIN TATC"/>
    <property type="match status" value="1"/>
</dbReference>
<evidence type="ECO:0000256" key="3">
    <source>
        <dbReference type="ARBA" id="ARBA00022989"/>
    </source>
</evidence>
<evidence type="ECO:0000313" key="6">
    <source>
        <dbReference type="EMBL" id="OGC92374.1"/>
    </source>
</evidence>
<evidence type="ECO:0000256" key="1">
    <source>
        <dbReference type="ARBA" id="ARBA00004141"/>
    </source>
</evidence>
<dbReference type="GO" id="GO:0033281">
    <property type="term" value="C:TAT protein transport complex"/>
    <property type="evidence" value="ECO:0007669"/>
    <property type="project" value="TreeGrafter"/>
</dbReference>
<keyword evidence="3 5" id="KW-1133">Transmembrane helix</keyword>